<evidence type="ECO:0000313" key="3">
    <source>
        <dbReference type="Proteomes" id="UP000256257"/>
    </source>
</evidence>
<dbReference type="OrthoDB" id="1252536at2"/>
<dbReference type="EMBL" id="QNVV01000020">
    <property type="protein sequence ID" value="REC44224.1"/>
    <property type="molecule type" value="Genomic_DNA"/>
</dbReference>
<dbReference type="NCBIfam" id="TIGR00199">
    <property type="entry name" value="PncC_domain"/>
    <property type="match status" value="1"/>
</dbReference>
<name>A0A3D9ASE4_9FLAO</name>
<dbReference type="Gene3D" id="3.90.950.20">
    <property type="entry name" value="CinA-like"/>
    <property type="match status" value="1"/>
</dbReference>
<dbReference type="AlphaFoldDB" id="A0A3D9ASE4"/>
<protein>
    <submittedName>
        <fullName evidence="2">Damage-inducible protein CinA</fullName>
    </submittedName>
</protein>
<dbReference type="Pfam" id="PF02464">
    <property type="entry name" value="CinA"/>
    <property type="match status" value="1"/>
</dbReference>
<feature type="domain" description="CinA C-terminal" evidence="1">
    <location>
        <begin position="7"/>
        <end position="125"/>
    </location>
</feature>
<dbReference type="RefSeq" id="WP_115929692.1">
    <property type="nucleotide sequence ID" value="NZ_QNVV01000020.1"/>
</dbReference>
<dbReference type="SUPFAM" id="SSF142433">
    <property type="entry name" value="CinA-like"/>
    <property type="match status" value="1"/>
</dbReference>
<accession>A0A3D9ASE4</accession>
<proteinExistence type="predicted"/>
<comment type="caution">
    <text evidence="2">The sequence shown here is derived from an EMBL/GenBank/DDBJ whole genome shotgun (WGS) entry which is preliminary data.</text>
</comment>
<dbReference type="Proteomes" id="UP000256257">
    <property type="component" value="Unassembled WGS sequence"/>
</dbReference>
<evidence type="ECO:0000259" key="1">
    <source>
        <dbReference type="Pfam" id="PF02464"/>
    </source>
</evidence>
<reference evidence="2 3" key="1">
    <citation type="submission" date="2018-06" db="EMBL/GenBank/DDBJ databases">
        <title>Novel Chryseobacterium species.</title>
        <authorList>
            <person name="Newman J."/>
            <person name="Hugo C."/>
            <person name="Oosthuizen L."/>
            <person name="Charimba G."/>
        </authorList>
    </citation>
    <scope>NUCLEOTIDE SEQUENCE [LARGE SCALE GENOMIC DNA]</scope>
    <source>
        <strain evidence="2 3">7_F195</strain>
    </source>
</reference>
<sequence>MNLQKDILEFIGLHLQEHNETVSTAESVTAGFLQFSFSQIKDASELFKGGLTTYTLEEKVNLLRVDEKEARQYNCVSRKIAETMALHVSELFNTHWGIAVTGYATPVEESEYKLYAYFSFAYKNKIILSRKMNLYHRKEPLDAQLCYSEFILECLKVEMEKQVAASS</sequence>
<evidence type="ECO:0000313" key="2">
    <source>
        <dbReference type="EMBL" id="REC44224.1"/>
    </source>
</evidence>
<dbReference type="InterPro" id="IPR008136">
    <property type="entry name" value="CinA_C"/>
</dbReference>
<gene>
    <name evidence="2" type="ORF">DRF67_18015</name>
</gene>
<organism evidence="2 3">
    <name type="scientific">Chryseobacterium pennipullorum</name>
    <dbReference type="NCBI Taxonomy" id="2258963"/>
    <lineage>
        <taxon>Bacteria</taxon>
        <taxon>Pseudomonadati</taxon>
        <taxon>Bacteroidota</taxon>
        <taxon>Flavobacteriia</taxon>
        <taxon>Flavobacteriales</taxon>
        <taxon>Weeksellaceae</taxon>
        <taxon>Chryseobacterium group</taxon>
        <taxon>Chryseobacterium</taxon>
    </lineage>
</organism>
<dbReference type="InterPro" id="IPR036653">
    <property type="entry name" value="CinA-like_C"/>
</dbReference>
<keyword evidence="3" id="KW-1185">Reference proteome</keyword>